<dbReference type="GO" id="GO:0000156">
    <property type="term" value="F:phosphorelay response regulator activity"/>
    <property type="evidence" value="ECO:0007669"/>
    <property type="project" value="TreeGrafter"/>
</dbReference>
<dbReference type="InterPro" id="IPR036388">
    <property type="entry name" value="WH-like_DNA-bd_sf"/>
</dbReference>
<evidence type="ECO:0000256" key="5">
    <source>
        <dbReference type="ARBA" id="ARBA00023015"/>
    </source>
</evidence>
<evidence type="ECO:0000313" key="16">
    <source>
        <dbReference type="Proteomes" id="UP000254191"/>
    </source>
</evidence>
<accession>A0A1Z1SVP3</accession>
<dbReference type="OMA" id="DVWNYEF"/>
<feature type="domain" description="Response regulatory" evidence="10">
    <location>
        <begin position="9"/>
        <end position="122"/>
    </location>
</feature>
<dbReference type="FunFam" id="1.10.10.10:FF:000117">
    <property type="entry name" value="Two-component system response regulator BaeR"/>
    <property type="match status" value="1"/>
</dbReference>
<evidence type="ECO:0000256" key="7">
    <source>
        <dbReference type="ARBA" id="ARBA00023163"/>
    </source>
</evidence>
<proteinExistence type="predicted"/>
<dbReference type="InterPro" id="IPR001789">
    <property type="entry name" value="Sig_transdc_resp-reg_receiver"/>
</dbReference>
<evidence type="ECO:0000313" key="12">
    <source>
        <dbReference type="EMBL" id="ARX34466.1"/>
    </source>
</evidence>
<dbReference type="RefSeq" id="WP_004243449.1">
    <property type="nucleotide sequence ID" value="NZ_ABFCQN020000056.1"/>
</dbReference>
<dbReference type="GO" id="GO:0045893">
    <property type="term" value="P:positive regulation of DNA-templated transcription"/>
    <property type="evidence" value="ECO:0007669"/>
    <property type="project" value="UniProtKB-ARBA"/>
</dbReference>
<dbReference type="GeneID" id="6803094"/>
<dbReference type="Pfam" id="PF00486">
    <property type="entry name" value="Trans_reg_C"/>
    <property type="match status" value="1"/>
</dbReference>
<reference evidence="13" key="3">
    <citation type="submission" date="2023-06" db="EMBL/GenBank/DDBJ databases">
        <authorList>
            <consortium name="Clinical and Environmental Microbiology Branch: Whole genome sequencing antimicrobial resistance pathogens in the healthcare setting"/>
        </authorList>
    </citation>
    <scope>NUCLEOTIDE SEQUENCE</scope>
    <source>
        <strain evidence="13">Microbial</strain>
    </source>
</reference>
<evidence type="ECO:0000259" key="10">
    <source>
        <dbReference type="PROSITE" id="PS50110"/>
    </source>
</evidence>
<dbReference type="GO" id="GO:0032993">
    <property type="term" value="C:protein-DNA complex"/>
    <property type="evidence" value="ECO:0007669"/>
    <property type="project" value="TreeGrafter"/>
</dbReference>
<dbReference type="GO" id="GO:0000976">
    <property type="term" value="F:transcription cis-regulatory region binding"/>
    <property type="evidence" value="ECO:0007669"/>
    <property type="project" value="UniProtKB-ARBA"/>
</dbReference>
<dbReference type="InterPro" id="IPR011006">
    <property type="entry name" value="CheY-like_superfamily"/>
</dbReference>
<feature type="domain" description="OmpR/PhoB-type" evidence="11">
    <location>
        <begin position="129"/>
        <end position="229"/>
    </location>
</feature>
<dbReference type="SUPFAM" id="SSF52172">
    <property type="entry name" value="CheY-like"/>
    <property type="match status" value="1"/>
</dbReference>
<reference evidence="14 16" key="2">
    <citation type="submission" date="2018-06" db="EMBL/GenBank/DDBJ databases">
        <authorList>
            <consortium name="Pathogen Informatics"/>
            <person name="Doyle S."/>
        </authorList>
    </citation>
    <scope>NUCLEOTIDE SEQUENCE [LARGE SCALE GENOMIC DNA]</scope>
    <source>
        <strain evidence="14 16">NCTC11938</strain>
    </source>
</reference>
<dbReference type="EMBL" id="ABKSPD020000007">
    <property type="protein sequence ID" value="EKW9776445.1"/>
    <property type="molecule type" value="Genomic_DNA"/>
</dbReference>
<evidence type="ECO:0000256" key="9">
    <source>
        <dbReference type="PROSITE-ProRule" id="PRU01091"/>
    </source>
</evidence>
<sequence length="235" mass="27491">MTTTTSTYSILIVEDEPKLAQLLIDYLQASDYQTQWLADGTEVIQHIKQSHYDLVLLDLMLPGKDGITLCKELRQFSDIPIIMVTAKTEEVDRLLGLEIGADDYICKPYSPREVVARVKTLLRRYYRPQDIVQNSALVIIDEQAYQIQYHNKILDLTTAEFRLIKALATQPGKVLSRDQLMDHLYDDYRIVTDRTIDSHIKNLRRKLEQLNDQIEFIRSIYGQGYRWETAAYRFR</sequence>
<evidence type="ECO:0000256" key="6">
    <source>
        <dbReference type="ARBA" id="ARBA00023125"/>
    </source>
</evidence>
<name>A0A1Z1SVP3_PROMI</name>
<evidence type="ECO:0000256" key="8">
    <source>
        <dbReference type="PROSITE-ProRule" id="PRU00169"/>
    </source>
</evidence>
<protein>
    <submittedName>
        <fullName evidence="12">DNA-binding response regulator</fullName>
    </submittedName>
    <submittedName>
        <fullName evidence="14">DNA-binding transcriptional regulator BaeR</fullName>
    </submittedName>
    <submittedName>
        <fullName evidence="13">Two-component system response regulator BaeR</fullName>
    </submittedName>
</protein>
<evidence type="ECO:0000259" key="11">
    <source>
        <dbReference type="PROSITE" id="PS51755"/>
    </source>
</evidence>
<dbReference type="Proteomes" id="UP001171165">
    <property type="component" value="Unassembled WGS sequence"/>
</dbReference>
<feature type="modified residue" description="4-aspartylphosphate" evidence="8">
    <location>
        <position position="58"/>
    </location>
</feature>
<dbReference type="AlphaFoldDB" id="A0A1Z1SVP3"/>
<dbReference type="InterPro" id="IPR001867">
    <property type="entry name" value="OmpR/PhoB-type_DNA-bd"/>
</dbReference>
<evidence type="ECO:0000256" key="2">
    <source>
        <dbReference type="ARBA" id="ARBA00022490"/>
    </source>
</evidence>
<comment type="subcellular location">
    <subcellularLocation>
        <location evidence="1">Cytoplasm</location>
    </subcellularLocation>
</comment>
<dbReference type="EMBL" id="UGTS01000006">
    <property type="protein sequence ID" value="SUC40170.1"/>
    <property type="molecule type" value="Genomic_DNA"/>
</dbReference>
<dbReference type="KEGG" id="pvl:AOB99_09900"/>
<keyword evidence="5" id="KW-0805">Transcription regulation</keyword>
<dbReference type="SMART" id="SM00862">
    <property type="entry name" value="Trans_reg_C"/>
    <property type="match status" value="1"/>
</dbReference>
<dbReference type="NCBIfam" id="NF007982">
    <property type="entry name" value="PRK10710.1"/>
    <property type="match status" value="1"/>
</dbReference>
<dbReference type="Gene3D" id="6.10.250.690">
    <property type="match status" value="1"/>
</dbReference>
<keyword evidence="2" id="KW-0963">Cytoplasm</keyword>
<evidence type="ECO:0000256" key="1">
    <source>
        <dbReference type="ARBA" id="ARBA00004496"/>
    </source>
</evidence>
<dbReference type="InterPro" id="IPR039420">
    <property type="entry name" value="WalR-like"/>
</dbReference>
<dbReference type="Gene3D" id="1.10.10.10">
    <property type="entry name" value="Winged helix-like DNA-binding domain superfamily/Winged helix DNA-binding domain"/>
    <property type="match status" value="1"/>
</dbReference>
<dbReference type="FunFam" id="3.40.50.2300:FF:000001">
    <property type="entry name" value="DNA-binding response regulator PhoB"/>
    <property type="match status" value="1"/>
</dbReference>
<keyword evidence="6 9" id="KW-0238">DNA-binding</keyword>
<evidence type="ECO:0000313" key="17">
    <source>
        <dbReference type="Proteomes" id="UP001171165"/>
    </source>
</evidence>
<keyword evidence="7" id="KW-0804">Transcription</keyword>
<dbReference type="GO" id="GO:0005829">
    <property type="term" value="C:cytosol"/>
    <property type="evidence" value="ECO:0007669"/>
    <property type="project" value="TreeGrafter"/>
</dbReference>
<dbReference type="EMBL" id="CP021694">
    <property type="protein sequence ID" value="ARX34466.1"/>
    <property type="molecule type" value="Genomic_DNA"/>
</dbReference>
<dbReference type="PROSITE" id="PS50110">
    <property type="entry name" value="RESPONSE_REGULATORY"/>
    <property type="match status" value="1"/>
</dbReference>
<reference evidence="12 15" key="1">
    <citation type="submission" date="2017-05" db="EMBL/GenBank/DDBJ databases">
        <title>Whole genome sequencing of Proteus mirabilis AR_0155.</title>
        <authorList>
            <person name="Conlan S."/>
            <person name="Thomas P.J."/>
            <person name="Mullikin J."/>
            <person name="Frank K.M."/>
            <person name="Segre J.A."/>
        </authorList>
    </citation>
    <scope>NUCLEOTIDE SEQUENCE [LARGE SCALE GENOMIC DNA]</scope>
    <source>
        <strain evidence="12 15">AR_0155</strain>
    </source>
</reference>
<organism evidence="13 17">
    <name type="scientific">Proteus mirabilis</name>
    <dbReference type="NCBI Taxonomy" id="584"/>
    <lineage>
        <taxon>Bacteria</taxon>
        <taxon>Pseudomonadati</taxon>
        <taxon>Pseudomonadota</taxon>
        <taxon>Gammaproteobacteria</taxon>
        <taxon>Enterobacterales</taxon>
        <taxon>Morganellaceae</taxon>
        <taxon>Proteus</taxon>
    </lineage>
</organism>
<dbReference type="CDD" id="cd00383">
    <property type="entry name" value="trans_reg_C"/>
    <property type="match status" value="1"/>
</dbReference>
<dbReference type="Gene3D" id="3.40.50.2300">
    <property type="match status" value="1"/>
</dbReference>
<evidence type="ECO:0000256" key="3">
    <source>
        <dbReference type="ARBA" id="ARBA00022553"/>
    </source>
</evidence>
<evidence type="ECO:0000313" key="13">
    <source>
        <dbReference type="EMBL" id="EKW9776445.1"/>
    </source>
</evidence>
<keyword evidence="3 8" id="KW-0597">Phosphoprotein</keyword>
<keyword evidence="4" id="KW-0902">Two-component regulatory system</keyword>
<dbReference type="PANTHER" id="PTHR48111">
    <property type="entry name" value="REGULATOR OF RPOS"/>
    <property type="match status" value="1"/>
</dbReference>
<dbReference type="Proteomes" id="UP000195540">
    <property type="component" value="Chromosome"/>
</dbReference>
<gene>
    <name evidence="13" type="primary">baeR</name>
    <name evidence="12" type="ORF">AM402_10040</name>
    <name evidence="14" type="ORF">NCTC11938_04460</name>
    <name evidence="13" type="ORF">PW210_002272</name>
</gene>
<dbReference type="Pfam" id="PF00072">
    <property type="entry name" value="Response_reg"/>
    <property type="match status" value="1"/>
</dbReference>
<dbReference type="PANTHER" id="PTHR48111:SF59">
    <property type="entry name" value="TRANSCRIPTIONAL REGULATORY PROTEIN BAER"/>
    <property type="match status" value="1"/>
</dbReference>
<evidence type="ECO:0000256" key="4">
    <source>
        <dbReference type="ARBA" id="ARBA00023012"/>
    </source>
</evidence>
<evidence type="ECO:0000313" key="14">
    <source>
        <dbReference type="EMBL" id="SUC40170.1"/>
    </source>
</evidence>
<feature type="DNA-binding region" description="OmpR/PhoB-type" evidence="9">
    <location>
        <begin position="129"/>
        <end position="229"/>
    </location>
</feature>
<evidence type="ECO:0000313" key="15">
    <source>
        <dbReference type="Proteomes" id="UP000195540"/>
    </source>
</evidence>
<dbReference type="PROSITE" id="PS51755">
    <property type="entry name" value="OMPR_PHOB"/>
    <property type="match status" value="1"/>
</dbReference>
<dbReference type="STRING" id="584.AOUC001_07625"/>
<dbReference type="Proteomes" id="UP000254191">
    <property type="component" value="Unassembled WGS sequence"/>
</dbReference>
<dbReference type="SMART" id="SM00448">
    <property type="entry name" value="REC"/>
    <property type="match status" value="1"/>
</dbReference>